<dbReference type="EMBL" id="LR778175">
    <property type="protein sequence ID" value="CAB1277215.1"/>
    <property type="molecule type" value="Genomic_DNA"/>
</dbReference>
<dbReference type="GO" id="GO:0051301">
    <property type="term" value="P:cell division"/>
    <property type="evidence" value="ECO:0007669"/>
    <property type="project" value="UniProtKB-KW"/>
</dbReference>
<dbReference type="GO" id="GO:0007059">
    <property type="term" value="P:chromosome segregation"/>
    <property type="evidence" value="ECO:0007669"/>
    <property type="project" value="UniProtKB-UniRule"/>
</dbReference>
<name>A0A7G1QB84_9GAMM</name>
<keyword evidence="4" id="KW-1185">Reference proteome</keyword>
<dbReference type="PANTHER" id="PTHR33969:SF2">
    <property type="entry name" value="SEGREGATION AND CONDENSATION PROTEIN A"/>
    <property type="match status" value="1"/>
</dbReference>
<keyword evidence="2" id="KW-0131">Cell cycle</keyword>
<evidence type="ECO:0000313" key="4">
    <source>
        <dbReference type="Proteomes" id="UP000516072"/>
    </source>
</evidence>
<comment type="function">
    <text evidence="2">Participates in chromosomal partition during cell division. May act via the formation of a condensin-like complex containing Smc and ScpB that pull DNA away from mid-cell into both cell halves.</text>
</comment>
<reference evidence="3 4" key="1">
    <citation type="submission" date="2020-03" db="EMBL/GenBank/DDBJ databases">
        <authorList>
            <person name="Picone N."/>
        </authorList>
    </citation>
    <scope>NUCLEOTIDE SEQUENCE [LARGE SCALE GENOMIC DNA]</scope>
    <source>
        <strain evidence="3">NSCAC1</strain>
    </source>
</reference>
<comment type="subunit">
    <text evidence="2">Component of a cohesin-like complex composed of ScpA, ScpB and the Smc homodimer, in which ScpA and ScpB bind to the head domain of Smc. The presence of the three proteins is required for the association of the complex with DNA.</text>
</comment>
<accession>A0A7G1QB84</accession>
<comment type="similarity">
    <text evidence="2">Belongs to the ScpA family.</text>
</comment>
<dbReference type="Pfam" id="PF02616">
    <property type="entry name" value="SMC_ScpA"/>
    <property type="match status" value="1"/>
</dbReference>
<dbReference type="KEGG" id="ntg:NSCAC_1559"/>
<dbReference type="Proteomes" id="UP000516072">
    <property type="component" value="Chromosome"/>
</dbReference>
<dbReference type="GO" id="GO:0006260">
    <property type="term" value="P:DNA replication"/>
    <property type="evidence" value="ECO:0007669"/>
    <property type="project" value="UniProtKB-UniRule"/>
</dbReference>
<evidence type="ECO:0000256" key="2">
    <source>
        <dbReference type="HAMAP-Rule" id="MF_01805"/>
    </source>
</evidence>
<dbReference type="AlphaFoldDB" id="A0A7G1QB84"/>
<evidence type="ECO:0000313" key="3">
    <source>
        <dbReference type="EMBL" id="CAB1277215.1"/>
    </source>
</evidence>
<dbReference type="InterPro" id="IPR003768">
    <property type="entry name" value="ScpA"/>
</dbReference>
<protein>
    <recommendedName>
        <fullName evidence="1 2">Segregation and condensation protein A</fullName>
    </recommendedName>
</protein>
<gene>
    <name evidence="2 3" type="primary">scpA</name>
    <name evidence="3" type="ORF">NSCAC_1559</name>
</gene>
<evidence type="ECO:0000256" key="1">
    <source>
        <dbReference type="ARBA" id="ARBA00044777"/>
    </source>
</evidence>
<dbReference type="RefSeq" id="WP_197744221.1">
    <property type="nucleotide sequence ID" value="NZ_LR778175.1"/>
</dbReference>
<dbReference type="Gene3D" id="6.10.250.2410">
    <property type="match status" value="1"/>
</dbReference>
<keyword evidence="2" id="KW-0963">Cytoplasm</keyword>
<sequence length="271" mass="31366">MHALEIHQLSTKIQAFAIIQGCPVTELPKDLYIPPDALEIFLESFEGPLDLLLYLIKKQNLNILDIPIATITHQYVEYIEILQGLRLELAAEYLVMSAWLAEIKSQMLLPQPQKDTEEEIDPRAELIRRLQEYEQYKQAAEDLDSLPRVGRDLFETTAYFSSKYIPRPEVKLELNDLLVAFKEMFTRVEKFTHHHITQESLSVRARMVEILDRVRVTPDSFCTFMDLFHLNEGRLGIVVTFLAILELIKESLIEVTQTEIYSVIHVRAIAA</sequence>
<comment type="subcellular location">
    <subcellularLocation>
        <location evidence="2">Cytoplasm</location>
    </subcellularLocation>
    <text evidence="2">Associated with two foci at the outer edges of the nucleoid region in young cells, and at four foci within both cell halves in older cells.</text>
</comment>
<dbReference type="GO" id="GO:0005737">
    <property type="term" value="C:cytoplasm"/>
    <property type="evidence" value="ECO:0007669"/>
    <property type="project" value="UniProtKB-SubCell"/>
</dbReference>
<organism evidence="3 4">
    <name type="scientific">Candidatus Nitrosacidococcus tergens</name>
    <dbReference type="NCBI Taxonomy" id="553981"/>
    <lineage>
        <taxon>Bacteria</taxon>
        <taxon>Pseudomonadati</taxon>
        <taxon>Pseudomonadota</taxon>
        <taxon>Gammaproteobacteria</taxon>
        <taxon>Chromatiales</taxon>
        <taxon>Chromatiaceae</taxon>
        <taxon>Candidatus Nitrosacidococcus</taxon>
    </lineage>
</organism>
<keyword evidence="2" id="KW-0159">Chromosome partition</keyword>
<dbReference type="PANTHER" id="PTHR33969">
    <property type="entry name" value="SEGREGATION AND CONDENSATION PROTEIN A"/>
    <property type="match status" value="1"/>
</dbReference>
<keyword evidence="2" id="KW-0132">Cell division</keyword>
<proteinExistence type="inferred from homology"/>
<dbReference type="HAMAP" id="MF_01805">
    <property type="entry name" value="ScpA"/>
    <property type="match status" value="1"/>
</dbReference>